<gene>
    <name evidence="1" type="ORF">EYF80_034346</name>
</gene>
<organism evidence="1 2">
    <name type="scientific">Liparis tanakae</name>
    <name type="common">Tanaka's snailfish</name>
    <dbReference type="NCBI Taxonomy" id="230148"/>
    <lineage>
        <taxon>Eukaryota</taxon>
        <taxon>Metazoa</taxon>
        <taxon>Chordata</taxon>
        <taxon>Craniata</taxon>
        <taxon>Vertebrata</taxon>
        <taxon>Euteleostomi</taxon>
        <taxon>Actinopterygii</taxon>
        <taxon>Neopterygii</taxon>
        <taxon>Teleostei</taxon>
        <taxon>Neoteleostei</taxon>
        <taxon>Acanthomorphata</taxon>
        <taxon>Eupercaria</taxon>
        <taxon>Perciformes</taxon>
        <taxon>Cottioidei</taxon>
        <taxon>Cottales</taxon>
        <taxon>Liparidae</taxon>
        <taxon>Liparis</taxon>
    </lineage>
</organism>
<dbReference type="Proteomes" id="UP000314294">
    <property type="component" value="Unassembled WGS sequence"/>
</dbReference>
<proteinExistence type="predicted"/>
<dbReference type="AlphaFoldDB" id="A0A4Z2GS14"/>
<sequence>MSVEVNMSMFSITAAVLLTAGDATHLTAAWWSKRSTRVISHGCNEQRGPAMAIASCSTYR</sequence>
<accession>A0A4Z2GS14</accession>
<dbReference type="EMBL" id="SRLO01000455">
    <property type="protein sequence ID" value="TNN55464.1"/>
    <property type="molecule type" value="Genomic_DNA"/>
</dbReference>
<name>A0A4Z2GS14_9TELE</name>
<keyword evidence="2" id="KW-1185">Reference proteome</keyword>
<evidence type="ECO:0000313" key="1">
    <source>
        <dbReference type="EMBL" id="TNN55464.1"/>
    </source>
</evidence>
<evidence type="ECO:0000313" key="2">
    <source>
        <dbReference type="Proteomes" id="UP000314294"/>
    </source>
</evidence>
<protein>
    <submittedName>
        <fullName evidence="1">Uncharacterized protein</fullName>
    </submittedName>
</protein>
<reference evidence="1 2" key="1">
    <citation type="submission" date="2019-03" db="EMBL/GenBank/DDBJ databases">
        <title>First draft genome of Liparis tanakae, snailfish: a comprehensive survey of snailfish specific genes.</title>
        <authorList>
            <person name="Kim W."/>
            <person name="Song I."/>
            <person name="Jeong J.-H."/>
            <person name="Kim D."/>
            <person name="Kim S."/>
            <person name="Ryu S."/>
            <person name="Song J.Y."/>
            <person name="Lee S.K."/>
        </authorList>
    </citation>
    <scope>NUCLEOTIDE SEQUENCE [LARGE SCALE GENOMIC DNA]</scope>
    <source>
        <tissue evidence="1">Muscle</tissue>
    </source>
</reference>
<comment type="caution">
    <text evidence="1">The sequence shown here is derived from an EMBL/GenBank/DDBJ whole genome shotgun (WGS) entry which is preliminary data.</text>
</comment>